<dbReference type="PROSITE" id="PS50835">
    <property type="entry name" value="IG_LIKE"/>
    <property type="match status" value="1"/>
</dbReference>
<evidence type="ECO:0000256" key="5">
    <source>
        <dbReference type="SAM" id="Phobius"/>
    </source>
</evidence>
<keyword evidence="2 5" id="KW-0472">Membrane</keyword>
<feature type="domain" description="Ig-like" evidence="6">
    <location>
        <begin position="4"/>
        <end position="121"/>
    </location>
</feature>
<proteinExistence type="predicted"/>
<dbReference type="InterPro" id="IPR003599">
    <property type="entry name" value="Ig_sub"/>
</dbReference>
<feature type="region of interest" description="Disordered" evidence="4">
    <location>
        <begin position="136"/>
        <end position="156"/>
    </location>
</feature>
<dbReference type="SMART" id="SM00406">
    <property type="entry name" value="IGv"/>
    <property type="match status" value="1"/>
</dbReference>
<dbReference type="Ensembl" id="ENSCVAT00000032573.1">
    <property type="protein sequence ID" value="ENSCVAP00000031765.1"/>
    <property type="gene ID" value="ENSCVAG00000021273.1"/>
</dbReference>
<dbReference type="PANTHER" id="PTHR24100">
    <property type="entry name" value="BUTYROPHILIN"/>
    <property type="match status" value="1"/>
</dbReference>
<accession>A0A3Q2GQF9</accession>
<evidence type="ECO:0000256" key="2">
    <source>
        <dbReference type="ARBA" id="ARBA00023136"/>
    </source>
</evidence>
<dbReference type="AlphaFoldDB" id="A0A3Q2GQF9"/>
<keyword evidence="8" id="KW-1185">Reference proteome</keyword>
<evidence type="ECO:0000313" key="7">
    <source>
        <dbReference type="Ensembl" id="ENSCVAP00000031765.1"/>
    </source>
</evidence>
<keyword evidence="5" id="KW-1133">Transmembrane helix</keyword>
<dbReference type="InterPro" id="IPR036179">
    <property type="entry name" value="Ig-like_dom_sf"/>
</dbReference>
<dbReference type="Proteomes" id="UP000265020">
    <property type="component" value="Unassembled WGS sequence"/>
</dbReference>
<dbReference type="InterPro" id="IPR013106">
    <property type="entry name" value="Ig_V-set"/>
</dbReference>
<dbReference type="InterPro" id="IPR050504">
    <property type="entry name" value="IgSF_BTN/MOG"/>
</dbReference>
<feature type="transmembrane region" description="Helical" evidence="5">
    <location>
        <begin position="158"/>
        <end position="180"/>
    </location>
</feature>
<keyword evidence="5" id="KW-0812">Transmembrane</keyword>
<reference evidence="7" key="2">
    <citation type="submission" date="2025-09" db="UniProtKB">
        <authorList>
            <consortium name="Ensembl"/>
        </authorList>
    </citation>
    <scope>IDENTIFICATION</scope>
</reference>
<dbReference type="Pfam" id="PF07686">
    <property type="entry name" value="V-set"/>
    <property type="match status" value="1"/>
</dbReference>
<dbReference type="GO" id="GO:0009897">
    <property type="term" value="C:external side of plasma membrane"/>
    <property type="evidence" value="ECO:0007669"/>
    <property type="project" value="TreeGrafter"/>
</dbReference>
<sequence length="213" mass="23691">SSNPKVINENLTAQCLMLKRFLSAVSSPADPTKIPAEPGEDIILPCRVLEKEPVDIVDWSRADLGEKEHVALYRDDQFDPDGQHLFYRNRVDLQDREMKDGNVSLVLKNVTIKDTGTYECRFNTCFCTGNKRGLEHDGGNVKKEDEGNKNKTDGGNNIGLKVGVPLGVLLSLLIGGFLVYKYRTPLCLKCKQPAATEQELQNMNTGNHQQAES</sequence>
<evidence type="ECO:0000313" key="8">
    <source>
        <dbReference type="Proteomes" id="UP000265020"/>
    </source>
</evidence>
<evidence type="ECO:0000256" key="4">
    <source>
        <dbReference type="SAM" id="MobiDB-lite"/>
    </source>
</evidence>
<dbReference type="SMART" id="SM00409">
    <property type="entry name" value="IG"/>
    <property type="match status" value="1"/>
</dbReference>
<dbReference type="SUPFAM" id="SSF48726">
    <property type="entry name" value="Immunoglobulin"/>
    <property type="match status" value="1"/>
</dbReference>
<dbReference type="GeneTree" id="ENSGT00940000168740"/>
<evidence type="ECO:0000256" key="1">
    <source>
        <dbReference type="ARBA" id="ARBA00004370"/>
    </source>
</evidence>
<keyword evidence="3" id="KW-0393">Immunoglobulin domain</keyword>
<comment type="subcellular location">
    <subcellularLocation>
        <location evidence="1">Membrane</location>
    </subcellularLocation>
</comment>
<dbReference type="InterPro" id="IPR013783">
    <property type="entry name" value="Ig-like_fold"/>
</dbReference>
<dbReference type="PANTHER" id="PTHR24100:SF151">
    <property type="entry name" value="ICOS LIGAND"/>
    <property type="match status" value="1"/>
</dbReference>
<evidence type="ECO:0000256" key="3">
    <source>
        <dbReference type="ARBA" id="ARBA00023319"/>
    </source>
</evidence>
<organism evidence="7 8">
    <name type="scientific">Cyprinodon variegatus</name>
    <name type="common">Sheepshead minnow</name>
    <dbReference type="NCBI Taxonomy" id="28743"/>
    <lineage>
        <taxon>Eukaryota</taxon>
        <taxon>Metazoa</taxon>
        <taxon>Chordata</taxon>
        <taxon>Craniata</taxon>
        <taxon>Vertebrata</taxon>
        <taxon>Euteleostomi</taxon>
        <taxon>Actinopterygii</taxon>
        <taxon>Neopterygii</taxon>
        <taxon>Teleostei</taxon>
        <taxon>Neoteleostei</taxon>
        <taxon>Acanthomorphata</taxon>
        <taxon>Ovalentaria</taxon>
        <taxon>Atherinomorphae</taxon>
        <taxon>Cyprinodontiformes</taxon>
        <taxon>Cyprinodontidae</taxon>
        <taxon>Cyprinodon</taxon>
    </lineage>
</organism>
<dbReference type="GO" id="GO:0050852">
    <property type="term" value="P:T cell receptor signaling pathway"/>
    <property type="evidence" value="ECO:0007669"/>
    <property type="project" value="TreeGrafter"/>
</dbReference>
<protein>
    <recommendedName>
        <fullName evidence="6">Ig-like domain-containing protein</fullName>
    </recommendedName>
</protein>
<dbReference type="GO" id="GO:0001817">
    <property type="term" value="P:regulation of cytokine production"/>
    <property type="evidence" value="ECO:0007669"/>
    <property type="project" value="TreeGrafter"/>
</dbReference>
<name>A0A3Q2GQF9_CYPVA</name>
<feature type="compositionally biased region" description="Basic and acidic residues" evidence="4">
    <location>
        <begin position="136"/>
        <end position="152"/>
    </location>
</feature>
<dbReference type="InterPro" id="IPR007110">
    <property type="entry name" value="Ig-like_dom"/>
</dbReference>
<evidence type="ECO:0000259" key="6">
    <source>
        <dbReference type="PROSITE" id="PS50835"/>
    </source>
</evidence>
<dbReference type="GO" id="GO:0005102">
    <property type="term" value="F:signaling receptor binding"/>
    <property type="evidence" value="ECO:0007669"/>
    <property type="project" value="TreeGrafter"/>
</dbReference>
<dbReference type="Gene3D" id="2.60.40.10">
    <property type="entry name" value="Immunoglobulins"/>
    <property type="match status" value="1"/>
</dbReference>
<reference evidence="7" key="1">
    <citation type="submission" date="2025-08" db="UniProtKB">
        <authorList>
            <consortium name="Ensembl"/>
        </authorList>
    </citation>
    <scope>IDENTIFICATION</scope>
</reference>